<dbReference type="InterPro" id="IPR036259">
    <property type="entry name" value="MFS_trans_sf"/>
</dbReference>
<dbReference type="GeneID" id="80889016"/>
<keyword evidence="4 6" id="KW-1133">Transmembrane helix</keyword>
<evidence type="ECO:0000256" key="3">
    <source>
        <dbReference type="ARBA" id="ARBA00022692"/>
    </source>
</evidence>
<gene>
    <name evidence="7" type="ORF">LMH87_001857</name>
</gene>
<dbReference type="GO" id="GO:0016020">
    <property type="term" value="C:membrane"/>
    <property type="evidence" value="ECO:0007669"/>
    <property type="project" value="UniProtKB-SubCell"/>
</dbReference>
<evidence type="ECO:0000256" key="1">
    <source>
        <dbReference type="ARBA" id="ARBA00004141"/>
    </source>
</evidence>
<dbReference type="RefSeq" id="XP_056050266.1">
    <property type="nucleotide sequence ID" value="XM_056193205.1"/>
</dbReference>
<comment type="subcellular location">
    <subcellularLocation>
        <location evidence="1">Membrane</location>
        <topology evidence="1">Multi-pass membrane protein</topology>
    </subcellularLocation>
</comment>
<evidence type="ECO:0000256" key="6">
    <source>
        <dbReference type="SAM" id="Phobius"/>
    </source>
</evidence>
<protein>
    <recommendedName>
        <fullName evidence="9">Allantoate permease</fullName>
    </recommendedName>
</protein>
<evidence type="ECO:0000256" key="4">
    <source>
        <dbReference type="ARBA" id="ARBA00022989"/>
    </source>
</evidence>
<dbReference type="PANTHER" id="PTHR43791">
    <property type="entry name" value="PERMEASE-RELATED"/>
    <property type="match status" value="1"/>
</dbReference>
<feature type="transmembrane region" description="Helical" evidence="6">
    <location>
        <begin position="49"/>
        <end position="69"/>
    </location>
</feature>
<dbReference type="EMBL" id="JAJHUN010000010">
    <property type="protein sequence ID" value="KAJ4147325.1"/>
    <property type="molecule type" value="Genomic_DNA"/>
</dbReference>
<evidence type="ECO:0008006" key="9">
    <source>
        <dbReference type="Google" id="ProtNLM"/>
    </source>
</evidence>
<keyword evidence="3 6" id="KW-0812">Transmembrane</keyword>
<dbReference type="PANTHER" id="PTHR43791:SF103">
    <property type="entry name" value="MAJOR FACILITATOR SUPERFAMILY (MFS) PROFILE DOMAIN-CONTAINING PROTEIN-RELATED"/>
    <property type="match status" value="1"/>
</dbReference>
<dbReference type="KEGG" id="amus:LMH87_001857"/>
<keyword evidence="8" id="KW-1185">Reference proteome</keyword>
<dbReference type="SUPFAM" id="SSF103473">
    <property type="entry name" value="MFS general substrate transporter"/>
    <property type="match status" value="1"/>
</dbReference>
<dbReference type="Proteomes" id="UP001144673">
    <property type="component" value="Chromosome 3"/>
</dbReference>
<proteinExistence type="predicted"/>
<accession>A0A9W8UHZ8</accession>
<comment type="caution">
    <text evidence="7">The sequence shown here is derived from an EMBL/GenBank/DDBJ whole genome shotgun (WGS) entry which is preliminary data.</text>
</comment>
<feature type="transmembrane region" description="Helical" evidence="6">
    <location>
        <begin position="20"/>
        <end position="37"/>
    </location>
</feature>
<evidence type="ECO:0000256" key="5">
    <source>
        <dbReference type="ARBA" id="ARBA00023136"/>
    </source>
</evidence>
<organism evidence="7 8">
    <name type="scientific">Akanthomyces muscarius</name>
    <name type="common">Entomopathogenic fungus</name>
    <name type="synonym">Lecanicillium muscarium</name>
    <dbReference type="NCBI Taxonomy" id="2231603"/>
    <lineage>
        <taxon>Eukaryota</taxon>
        <taxon>Fungi</taxon>
        <taxon>Dikarya</taxon>
        <taxon>Ascomycota</taxon>
        <taxon>Pezizomycotina</taxon>
        <taxon>Sordariomycetes</taxon>
        <taxon>Hypocreomycetidae</taxon>
        <taxon>Hypocreales</taxon>
        <taxon>Cordycipitaceae</taxon>
        <taxon>Akanthomyces</taxon>
    </lineage>
</organism>
<keyword evidence="2" id="KW-0813">Transport</keyword>
<evidence type="ECO:0000256" key="2">
    <source>
        <dbReference type="ARBA" id="ARBA00022448"/>
    </source>
</evidence>
<sequence>MAMLSGNTAGFTKKTTTNAMIFMAFCAGNIVGPQLYFGSEAPSYPSGFLSLIICLGVAFVASLLLRFYLVRENRRRDAEQLSAPGDAVAVNSLDDEVLNAMDLTDKEMPQFRYVY</sequence>
<dbReference type="GO" id="GO:0022857">
    <property type="term" value="F:transmembrane transporter activity"/>
    <property type="evidence" value="ECO:0007669"/>
    <property type="project" value="TreeGrafter"/>
</dbReference>
<name>A0A9W8UHZ8_AKAMU</name>
<evidence type="ECO:0000313" key="7">
    <source>
        <dbReference type="EMBL" id="KAJ4147325.1"/>
    </source>
</evidence>
<dbReference type="AlphaFoldDB" id="A0A9W8UHZ8"/>
<reference evidence="7" key="1">
    <citation type="journal article" date="2023" name="Access Microbiol">
        <title>De-novo genome assembly for Akanthomyces muscarius, a biocontrol agent of insect agricultural pests.</title>
        <authorList>
            <person name="Erdos Z."/>
            <person name="Studholme D.J."/>
            <person name="Raymond B."/>
            <person name="Sharma M."/>
        </authorList>
    </citation>
    <scope>NUCLEOTIDE SEQUENCE</scope>
    <source>
        <strain evidence="7">Ve6</strain>
    </source>
</reference>
<evidence type="ECO:0000313" key="8">
    <source>
        <dbReference type="Proteomes" id="UP001144673"/>
    </source>
</evidence>
<keyword evidence="5 6" id="KW-0472">Membrane</keyword>